<accession>A0A7Z0DVK2</accession>
<dbReference type="Proteomes" id="UP000535276">
    <property type="component" value="Unassembled WGS sequence"/>
</dbReference>
<gene>
    <name evidence="1" type="ORF">GGI64_001162</name>
</gene>
<dbReference type="EMBL" id="JACBZV010000001">
    <property type="protein sequence ID" value="NYJ10143.1"/>
    <property type="molecule type" value="Genomic_DNA"/>
</dbReference>
<reference evidence="1 2" key="1">
    <citation type="submission" date="2020-07" db="EMBL/GenBank/DDBJ databases">
        <title>Genomic Encyclopedia of Type Strains, Phase IV (KMG-V): Genome sequencing to study the core and pangenomes of soil and plant-associated prokaryotes.</title>
        <authorList>
            <person name="Whitman W."/>
        </authorList>
    </citation>
    <scope>NUCLEOTIDE SEQUENCE [LARGE SCALE GENOMIC DNA]</scope>
    <source>
        <strain evidence="1 2">SEMIA 4052</strain>
    </source>
</reference>
<protein>
    <submittedName>
        <fullName evidence="1">Uncharacterized protein (TIGR02301 family)</fullName>
    </submittedName>
</protein>
<dbReference type="AlphaFoldDB" id="A0A7Z0DVK2"/>
<name>A0A7Z0DVK2_RHILE</name>
<dbReference type="NCBIfam" id="TIGR02301">
    <property type="entry name" value="TIGR02301 family protein"/>
    <property type="match status" value="1"/>
</dbReference>
<comment type="caution">
    <text evidence="1">The sequence shown here is derived from an EMBL/GenBank/DDBJ whole genome shotgun (WGS) entry which is preliminary data.</text>
</comment>
<dbReference type="InterPro" id="IPR012645">
    <property type="entry name" value="CHP02301"/>
</dbReference>
<evidence type="ECO:0000313" key="1">
    <source>
        <dbReference type="EMBL" id="NYJ10143.1"/>
    </source>
</evidence>
<organism evidence="1 2">
    <name type="scientific">Rhizobium leguminosarum</name>
    <dbReference type="NCBI Taxonomy" id="384"/>
    <lineage>
        <taxon>Bacteria</taxon>
        <taxon>Pseudomonadati</taxon>
        <taxon>Pseudomonadota</taxon>
        <taxon>Alphaproteobacteria</taxon>
        <taxon>Hyphomicrobiales</taxon>
        <taxon>Rhizobiaceae</taxon>
        <taxon>Rhizobium/Agrobacterium group</taxon>
        <taxon>Rhizobium</taxon>
    </lineage>
</organism>
<dbReference type="Pfam" id="PF09539">
    <property type="entry name" value="DUF2385"/>
    <property type="match status" value="1"/>
</dbReference>
<evidence type="ECO:0000313" key="2">
    <source>
        <dbReference type="Proteomes" id="UP000535276"/>
    </source>
</evidence>
<sequence>METLKVRLVAVMLNVSTGSMIPVRRVFLSLLVLAGPTMAQGKNAPPPREEEIAPPPAVTVPYDDKLARLAEVLGSVHYLRTLCKAAGGDEWRNGMQQLLDSETGNEPQRKERLTAAFNRGYRAFASVYTDCTAAAIVAEERYRNEGATLATEITSRFGN</sequence>
<proteinExistence type="predicted"/>